<protein>
    <submittedName>
        <fullName evidence="1">Egg cell-secreted protein 1.1</fullName>
    </submittedName>
</protein>
<sequence length="146" mass="15944">MASVSKLFLFTVFLAAWGMRSTSSSPPPPPPEPTLSLIERLQSNESSTCWDAMLEIHSCIGEAVLFFLNGEAYMGPGCCRAIRTIVNQCRPAMLEMLGFTSEESHVLDDYCEREEVETPPSPPPLPSTLVAAKPADEVVVLEDLKA</sequence>
<keyword evidence="2" id="KW-1185">Reference proteome</keyword>
<gene>
    <name evidence="1" type="ORF">LOK49_LG08G01324</name>
</gene>
<proteinExistence type="predicted"/>
<organism evidence="1 2">
    <name type="scientific">Camellia lanceoleosa</name>
    <dbReference type="NCBI Taxonomy" id="1840588"/>
    <lineage>
        <taxon>Eukaryota</taxon>
        <taxon>Viridiplantae</taxon>
        <taxon>Streptophyta</taxon>
        <taxon>Embryophyta</taxon>
        <taxon>Tracheophyta</taxon>
        <taxon>Spermatophyta</taxon>
        <taxon>Magnoliopsida</taxon>
        <taxon>eudicotyledons</taxon>
        <taxon>Gunneridae</taxon>
        <taxon>Pentapetalae</taxon>
        <taxon>asterids</taxon>
        <taxon>Ericales</taxon>
        <taxon>Theaceae</taxon>
        <taxon>Camellia</taxon>
    </lineage>
</organism>
<dbReference type="EMBL" id="CM045766">
    <property type="protein sequence ID" value="KAI8004041.1"/>
    <property type="molecule type" value="Genomic_DNA"/>
</dbReference>
<evidence type="ECO:0000313" key="2">
    <source>
        <dbReference type="Proteomes" id="UP001060215"/>
    </source>
</evidence>
<reference evidence="1 2" key="1">
    <citation type="journal article" date="2022" name="Plant J.">
        <title>Chromosome-level genome of Camellia lanceoleosa provides a valuable resource for understanding genome evolution and self-incompatibility.</title>
        <authorList>
            <person name="Gong W."/>
            <person name="Xiao S."/>
            <person name="Wang L."/>
            <person name="Liao Z."/>
            <person name="Chang Y."/>
            <person name="Mo W."/>
            <person name="Hu G."/>
            <person name="Li W."/>
            <person name="Zhao G."/>
            <person name="Zhu H."/>
            <person name="Hu X."/>
            <person name="Ji K."/>
            <person name="Xiang X."/>
            <person name="Song Q."/>
            <person name="Yuan D."/>
            <person name="Jin S."/>
            <person name="Zhang L."/>
        </authorList>
    </citation>
    <scope>NUCLEOTIDE SEQUENCE [LARGE SCALE GENOMIC DNA]</scope>
    <source>
        <strain evidence="1">SQ_2022a</strain>
    </source>
</reference>
<evidence type="ECO:0000313" key="1">
    <source>
        <dbReference type="EMBL" id="KAI8004041.1"/>
    </source>
</evidence>
<name>A0ACC0GVA1_9ERIC</name>
<dbReference type="Proteomes" id="UP001060215">
    <property type="component" value="Chromosome 9"/>
</dbReference>
<comment type="caution">
    <text evidence="1">The sequence shown here is derived from an EMBL/GenBank/DDBJ whole genome shotgun (WGS) entry which is preliminary data.</text>
</comment>
<accession>A0ACC0GVA1</accession>